<accession>M6VAG7</accession>
<keyword evidence="1" id="KW-0812">Transmembrane</keyword>
<dbReference type="NCBIfam" id="NF047803">
    <property type="entry name" value="LIC12338_lipo"/>
    <property type="match status" value="1"/>
</dbReference>
<comment type="caution">
    <text evidence="2">The sequence shown here is derived from an EMBL/GenBank/DDBJ whole genome shotgun (WGS) entry which is preliminary data.</text>
</comment>
<dbReference type="RefSeq" id="WP_002180272.1">
    <property type="nucleotide sequence ID" value="NZ_AKWD02000061.1"/>
</dbReference>
<dbReference type="OrthoDB" id="338177at2"/>
<proteinExistence type="predicted"/>
<feature type="transmembrane region" description="Helical" evidence="1">
    <location>
        <begin position="7"/>
        <end position="25"/>
    </location>
</feature>
<dbReference type="EMBL" id="AKWD02000061">
    <property type="protein sequence ID" value="EMO52011.1"/>
    <property type="molecule type" value="Genomic_DNA"/>
</dbReference>
<organism evidence="2 3">
    <name type="scientific">Leptospira noguchii</name>
    <dbReference type="NCBI Taxonomy" id="28182"/>
    <lineage>
        <taxon>Bacteria</taxon>
        <taxon>Pseudomonadati</taxon>
        <taxon>Spirochaetota</taxon>
        <taxon>Spirochaetia</taxon>
        <taxon>Leptospirales</taxon>
        <taxon>Leptospiraceae</taxon>
        <taxon>Leptospira</taxon>
    </lineage>
</organism>
<dbReference type="Proteomes" id="UP000012112">
    <property type="component" value="Unassembled WGS sequence"/>
</dbReference>
<evidence type="ECO:0000313" key="2">
    <source>
        <dbReference type="EMBL" id="EMO52011.1"/>
    </source>
</evidence>
<keyword evidence="1" id="KW-0472">Membrane</keyword>
<keyword evidence="1" id="KW-1133">Transmembrane helix</keyword>
<reference evidence="2 3" key="1">
    <citation type="submission" date="2013-01" db="EMBL/GenBank/DDBJ databases">
        <authorList>
            <person name="Harkins D.M."/>
            <person name="Durkin A.S."/>
            <person name="Brinkac L.M."/>
            <person name="Haft D.H."/>
            <person name="Selengut J.D."/>
            <person name="Sanka R."/>
            <person name="DePew J."/>
            <person name="Purushe J."/>
            <person name="Matthias M.A."/>
            <person name="Vinetz J.M."/>
            <person name="Sutton G.G."/>
            <person name="Nierman W.C."/>
            <person name="Fouts D.E."/>
        </authorList>
    </citation>
    <scope>NUCLEOTIDE SEQUENCE [LARGE SCALE GENOMIC DNA]</scope>
    <source>
        <strain evidence="2 3">HAI1536</strain>
    </source>
</reference>
<name>M6VAG7_9LEPT</name>
<evidence type="ECO:0000256" key="1">
    <source>
        <dbReference type="SAM" id="Phobius"/>
    </source>
</evidence>
<dbReference type="PROSITE" id="PS51257">
    <property type="entry name" value="PROKAR_LIPOPROTEIN"/>
    <property type="match status" value="1"/>
</dbReference>
<sequence>MKVFHKLFSVGILTVVLMNFLFIGACKKKENDDDQNNAILLWLATRPYVEKSKTGFFIIVPKGIAE</sequence>
<gene>
    <name evidence="2" type="ORF">LEP1GSC172_3627</name>
</gene>
<dbReference type="AlphaFoldDB" id="M6VAG7"/>
<protein>
    <submittedName>
        <fullName evidence="2">Putative lipoprotein</fullName>
    </submittedName>
</protein>
<evidence type="ECO:0000313" key="3">
    <source>
        <dbReference type="Proteomes" id="UP000012112"/>
    </source>
</evidence>
<keyword evidence="2" id="KW-0449">Lipoprotein</keyword>